<dbReference type="GO" id="GO:0046872">
    <property type="term" value="F:metal ion binding"/>
    <property type="evidence" value="ECO:0007669"/>
    <property type="project" value="UniProtKB-KW"/>
</dbReference>
<gene>
    <name evidence="14" type="primary">nagA</name>
    <name evidence="14" type="ORF">FE782_08695</name>
</gene>
<feature type="binding site" evidence="11">
    <location>
        <position position="159"/>
    </location>
    <ligand>
        <name>substrate</name>
    </ligand>
</feature>
<keyword evidence="6 9" id="KW-0119">Carbohydrate metabolism</keyword>
<comment type="caution">
    <text evidence="14">The sequence shown here is derived from an EMBL/GenBank/DDBJ whole genome shotgun (WGS) entry which is preliminary data.</text>
</comment>
<evidence type="ECO:0000256" key="3">
    <source>
        <dbReference type="ARBA" id="ARBA00018029"/>
    </source>
</evidence>
<evidence type="ECO:0000256" key="4">
    <source>
        <dbReference type="ARBA" id="ARBA00022723"/>
    </source>
</evidence>
<accession>A0A5R9GEC2</accession>
<dbReference type="PANTHER" id="PTHR11113">
    <property type="entry name" value="N-ACETYLGLUCOSAMINE-6-PHOSPHATE DEACETYLASE"/>
    <property type="match status" value="1"/>
</dbReference>
<feature type="binding site" evidence="11">
    <location>
        <position position="270"/>
    </location>
    <ligand>
        <name>substrate</name>
    </ligand>
</feature>
<comment type="catalytic activity">
    <reaction evidence="7">
        <text>N-acetyl-D-glucosamine 6-phosphate + H2O = D-glucosamine 6-phosphate + acetate</text>
        <dbReference type="Rhea" id="RHEA:22936"/>
        <dbReference type="ChEBI" id="CHEBI:15377"/>
        <dbReference type="ChEBI" id="CHEBI:30089"/>
        <dbReference type="ChEBI" id="CHEBI:57513"/>
        <dbReference type="ChEBI" id="CHEBI:58725"/>
        <dbReference type="EC" id="3.5.1.25"/>
    </reaction>
</comment>
<dbReference type="PIRSF" id="PIRSF038994">
    <property type="entry name" value="NagA"/>
    <property type="match status" value="1"/>
</dbReference>
<name>A0A5R9GEC2_9BACL</name>
<dbReference type="FunFam" id="3.20.20.140:FF:000004">
    <property type="entry name" value="N-acetylglucosamine-6-phosphate deacetylase"/>
    <property type="match status" value="1"/>
</dbReference>
<dbReference type="CDD" id="cd00854">
    <property type="entry name" value="NagA"/>
    <property type="match status" value="1"/>
</dbReference>
<dbReference type="GO" id="GO:0006046">
    <property type="term" value="P:N-acetylglucosamine catabolic process"/>
    <property type="evidence" value="ECO:0007669"/>
    <property type="project" value="TreeGrafter"/>
</dbReference>
<evidence type="ECO:0000256" key="2">
    <source>
        <dbReference type="ARBA" id="ARBA00011899"/>
    </source>
</evidence>
<dbReference type="AlphaFoldDB" id="A0A5R9GEC2"/>
<feature type="domain" description="Amidohydrolase-related" evidence="13">
    <location>
        <begin position="69"/>
        <end position="396"/>
    </location>
</feature>
<keyword evidence="15" id="KW-1185">Reference proteome</keyword>
<dbReference type="Gene3D" id="3.20.20.140">
    <property type="entry name" value="Metal-dependent hydrolases"/>
    <property type="match status" value="1"/>
</dbReference>
<feature type="binding site" evidence="11">
    <location>
        <position position="246"/>
    </location>
    <ligand>
        <name>substrate</name>
    </ligand>
</feature>
<reference evidence="14 15" key="1">
    <citation type="submission" date="2019-05" db="EMBL/GenBank/DDBJ databases">
        <authorList>
            <person name="Narsing Rao M.P."/>
            <person name="Li W.J."/>
        </authorList>
    </citation>
    <scope>NUCLEOTIDE SEQUENCE [LARGE SCALE GENOMIC DNA]</scope>
    <source>
        <strain evidence="14 15">SYSU_K30003</strain>
    </source>
</reference>
<dbReference type="InterPro" id="IPR006680">
    <property type="entry name" value="Amidohydro-rel"/>
</dbReference>
<evidence type="ECO:0000256" key="9">
    <source>
        <dbReference type="PIRNR" id="PIRNR038994"/>
    </source>
</evidence>
<comment type="cofactor">
    <cofactor evidence="12">
        <name>a divalent metal cation</name>
        <dbReference type="ChEBI" id="CHEBI:60240"/>
    </cofactor>
    <text evidence="12">Binds 1 divalent metal cation per subunit.</text>
</comment>
<comment type="pathway">
    <text evidence="8">Amino-sugar metabolism; N-acetylneuraminate degradation; D-fructose 6-phosphate from N-acetylneuraminate: step 4/5.</text>
</comment>
<evidence type="ECO:0000259" key="13">
    <source>
        <dbReference type="Pfam" id="PF01979"/>
    </source>
</evidence>
<evidence type="ECO:0000256" key="5">
    <source>
        <dbReference type="ARBA" id="ARBA00022801"/>
    </source>
</evidence>
<evidence type="ECO:0000256" key="8">
    <source>
        <dbReference type="ARBA" id="ARBA00060590"/>
    </source>
</evidence>
<keyword evidence="4 12" id="KW-0479">Metal-binding</keyword>
<feature type="binding site" evidence="11">
    <location>
        <begin position="238"/>
        <end position="239"/>
    </location>
    <ligand>
        <name>substrate</name>
    </ligand>
</feature>
<dbReference type="GO" id="GO:0008448">
    <property type="term" value="F:N-acetylglucosamine-6-phosphate deacetylase activity"/>
    <property type="evidence" value="ECO:0007669"/>
    <property type="project" value="UniProtKB-EC"/>
</dbReference>
<evidence type="ECO:0000256" key="7">
    <source>
        <dbReference type="ARBA" id="ARBA00047647"/>
    </source>
</evidence>
<dbReference type="Gene3D" id="2.30.40.10">
    <property type="entry name" value="Urease, subunit C, domain 1"/>
    <property type="match status" value="1"/>
</dbReference>
<evidence type="ECO:0000256" key="10">
    <source>
        <dbReference type="PIRSR" id="PIRSR038994-1"/>
    </source>
</evidence>
<dbReference type="EC" id="3.5.1.25" evidence="2"/>
<sequence>MPGDLIYNSDRGVKAMKKLVINGKMYTKRGILDNGNLLIDEEGRIEAVGGPEVAAGCGEASILDAQGMTVLPGFVDVHVHGGAGFHTMKGTYEDLNGMSRFHAAHGTTSFLATTNTDSKETIVRALRNCAVSAERGLAGADLLGIHLEGPYLSAARAGAQNKSQLCAPNVEELQRFIDASQGLIRLATLAPELDGGMEAVEMLSKAGITVSIGHSDATYAQVLDAIGRGASQTTHHFNGMSPLHHREPGVAGAGLLCRELTTELIADGIHVHPAVVKLLFETKGPDRVCMITDAVSSAGLPDGDYGDRTMKDGQIWLKDGSSLAGSSLTMIAALKNALRFTGYPLERLLPSFTAVPARQAGVSHRKGALEAGKDADFLILDEALSLVSTFVKGNEVYKATNA</sequence>
<feature type="active site" description="Proton donor/acceptor" evidence="10">
    <location>
        <position position="293"/>
    </location>
</feature>
<dbReference type="EMBL" id="VCIW01000004">
    <property type="protein sequence ID" value="TLS52696.1"/>
    <property type="molecule type" value="Genomic_DNA"/>
</dbReference>
<keyword evidence="5 9" id="KW-0378">Hydrolase</keyword>
<dbReference type="SUPFAM" id="SSF51556">
    <property type="entry name" value="Metallo-dependent hydrolases"/>
    <property type="match status" value="1"/>
</dbReference>
<dbReference type="Proteomes" id="UP000309676">
    <property type="component" value="Unassembled WGS sequence"/>
</dbReference>
<evidence type="ECO:0000256" key="12">
    <source>
        <dbReference type="PIRSR" id="PIRSR038994-3"/>
    </source>
</evidence>
<dbReference type="Pfam" id="PF01979">
    <property type="entry name" value="Amidohydro_1"/>
    <property type="match status" value="1"/>
</dbReference>
<feature type="binding site" evidence="12">
    <location>
        <position position="214"/>
    </location>
    <ligand>
        <name>Zn(2+)</name>
        <dbReference type="ChEBI" id="CHEBI:29105"/>
    </ligand>
</feature>
<dbReference type="NCBIfam" id="TIGR00221">
    <property type="entry name" value="nagA"/>
    <property type="match status" value="1"/>
</dbReference>
<protein>
    <recommendedName>
        <fullName evidence="3">N-acetylglucosamine-6-phosphate deacetylase</fullName>
        <ecNumber evidence="2">3.5.1.25</ecNumber>
    </recommendedName>
</protein>
<dbReference type="PANTHER" id="PTHR11113:SF14">
    <property type="entry name" value="N-ACETYLGLUCOSAMINE-6-PHOSPHATE DEACETYLASE"/>
    <property type="match status" value="1"/>
</dbReference>
<evidence type="ECO:0000313" key="14">
    <source>
        <dbReference type="EMBL" id="TLS52696.1"/>
    </source>
</evidence>
<evidence type="ECO:0000256" key="1">
    <source>
        <dbReference type="ARBA" id="ARBA00010716"/>
    </source>
</evidence>
<dbReference type="InterPro" id="IPR011059">
    <property type="entry name" value="Metal-dep_hydrolase_composite"/>
</dbReference>
<proteinExistence type="inferred from homology"/>
<feature type="binding site" evidence="12">
    <location>
        <position position="148"/>
    </location>
    <ligand>
        <name>Zn(2+)</name>
        <dbReference type="ChEBI" id="CHEBI:29105"/>
    </ligand>
</feature>
<dbReference type="InterPro" id="IPR032466">
    <property type="entry name" value="Metal_Hydrolase"/>
</dbReference>
<evidence type="ECO:0000256" key="11">
    <source>
        <dbReference type="PIRSR" id="PIRSR038994-2"/>
    </source>
</evidence>
<feature type="binding site" evidence="11">
    <location>
        <begin position="323"/>
        <end position="325"/>
    </location>
    <ligand>
        <name>substrate</name>
    </ligand>
</feature>
<dbReference type="SUPFAM" id="SSF51338">
    <property type="entry name" value="Composite domain of metallo-dependent hydrolases"/>
    <property type="match status" value="1"/>
</dbReference>
<evidence type="ECO:0000256" key="6">
    <source>
        <dbReference type="ARBA" id="ARBA00023277"/>
    </source>
</evidence>
<evidence type="ECO:0000313" key="15">
    <source>
        <dbReference type="Proteomes" id="UP000309676"/>
    </source>
</evidence>
<dbReference type="InterPro" id="IPR003764">
    <property type="entry name" value="GlcNAc_6-P_deAcase"/>
</dbReference>
<feature type="binding site" evidence="12">
    <location>
        <position position="235"/>
    </location>
    <ligand>
        <name>Zn(2+)</name>
        <dbReference type="ChEBI" id="CHEBI:29105"/>
    </ligand>
</feature>
<comment type="similarity">
    <text evidence="1 9">Belongs to the metallo-dependent hydrolases superfamily. NagA family.</text>
</comment>
<organism evidence="14 15">
    <name type="scientific">Paenibacillus antri</name>
    <dbReference type="NCBI Taxonomy" id="2582848"/>
    <lineage>
        <taxon>Bacteria</taxon>
        <taxon>Bacillati</taxon>
        <taxon>Bacillota</taxon>
        <taxon>Bacilli</taxon>
        <taxon>Bacillales</taxon>
        <taxon>Paenibacillaceae</taxon>
        <taxon>Paenibacillus</taxon>
    </lineage>
</organism>